<dbReference type="Gene3D" id="1.20.1250.20">
    <property type="entry name" value="MFS general substrate transporter like domains"/>
    <property type="match status" value="1"/>
</dbReference>
<feature type="transmembrane region" description="Helical" evidence="6">
    <location>
        <begin position="224"/>
        <end position="245"/>
    </location>
</feature>
<evidence type="ECO:0000256" key="5">
    <source>
        <dbReference type="SAM" id="MobiDB-lite"/>
    </source>
</evidence>
<evidence type="ECO:0000256" key="2">
    <source>
        <dbReference type="ARBA" id="ARBA00022692"/>
    </source>
</evidence>
<reference evidence="7 8" key="1">
    <citation type="submission" date="2023-01" db="EMBL/GenBank/DDBJ databases">
        <title>Analysis of 21 Apiospora genomes using comparative genomics revels a genus with tremendous synthesis potential of carbohydrate active enzymes and secondary metabolites.</title>
        <authorList>
            <person name="Sorensen T."/>
        </authorList>
    </citation>
    <scope>NUCLEOTIDE SEQUENCE [LARGE SCALE GENOMIC DNA]</scope>
    <source>
        <strain evidence="7 8">CBS 83171</strain>
    </source>
</reference>
<feature type="transmembrane region" description="Helical" evidence="6">
    <location>
        <begin position="412"/>
        <end position="431"/>
    </location>
</feature>
<feature type="transmembrane region" description="Helical" evidence="6">
    <location>
        <begin position="514"/>
        <end position="534"/>
    </location>
</feature>
<comment type="caution">
    <text evidence="7">The sequence shown here is derived from an EMBL/GenBank/DDBJ whole genome shotgun (WGS) entry which is preliminary data.</text>
</comment>
<sequence>MESDTDTDPFLGPERVDGQERDDNQKARRGPVPRRAVISALLILLFLVNFTQSLSSLPLNRVIERRLCREYYTEHDRSRIGHDGTVPEELCKIDDVQRGLAWIQGAVDTAWIVGGKPATPCIITERAHGICWIADSFEDFVMTIPLGFMAEKYGQRAILWLNLVPRVWMLVWTVVVGYFEHALPTTAIIAAPILSVLGGDCVFNSITYTIASGITDDYVLRATYFGWMGSISYVVALGAPALAAASMTVLIWLPFWICVALLLLAVPAVSLLPDHLGKAETSRYNNDGRLEQAEPLLSPSATAVPKAKDSIMRAILERLRTLRLIIASHPRNLTLMFICFFLSSLASSDTKLLPQYISKRYHWTFASAGYLLSCKAVVNFVLLTVVIPSLLRSRHSSVGASQGNSDTDRANSRYALTCWFISVLGAFAIAVSTDIWILFPSLLIYALGSALPIFTLSLLKSPAIAPKHDGDLAGSIDPETHIFSLVVMVKTLGSLLGAPLMAALWVHGINTGDAALGTPFFVSAACYVLAILVFRGVKL</sequence>
<dbReference type="InterPro" id="IPR036259">
    <property type="entry name" value="MFS_trans_sf"/>
</dbReference>
<feature type="transmembrane region" description="Helical" evidence="6">
    <location>
        <begin position="332"/>
        <end position="348"/>
    </location>
</feature>
<name>A0ABR1ULX1_9PEZI</name>
<feature type="transmembrane region" description="Helical" evidence="6">
    <location>
        <begin position="185"/>
        <end position="203"/>
    </location>
</feature>
<keyword evidence="8" id="KW-1185">Reference proteome</keyword>
<evidence type="ECO:0000256" key="3">
    <source>
        <dbReference type="ARBA" id="ARBA00022989"/>
    </source>
</evidence>
<feature type="transmembrane region" description="Helical" evidence="6">
    <location>
        <begin position="251"/>
        <end position="273"/>
    </location>
</feature>
<feature type="transmembrane region" description="Helical" evidence="6">
    <location>
        <begin position="158"/>
        <end position="179"/>
    </location>
</feature>
<dbReference type="Proteomes" id="UP001446871">
    <property type="component" value="Unassembled WGS sequence"/>
</dbReference>
<keyword evidence="4 6" id="KW-0472">Membrane</keyword>
<evidence type="ECO:0000313" key="8">
    <source>
        <dbReference type="Proteomes" id="UP001446871"/>
    </source>
</evidence>
<keyword evidence="3 6" id="KW-1133">Transmembrane helix</keyword>
<dbReference type="PANTHER" id="PTHR23507:SF8">
    <property type="entry name" value="MFS GENERAL SUBSTRATE TRANSPORTER"/>
    <property type="match status" value="1"/>
</dbReference>
<dbReference type="PANTHER" id="PTHR23507">
    <property type="entry name" value="ZGC:174356"/>
    <property type="match status" value="1"/>
</dbReference>
<keyword evidence="2 6" id="KW-0812">Transmembrane</keyword>
<feature type="transmembrane region" description="Helical" evidence="6">
    <location>
        <begin position="437"/>
        <end position="459"/>
    </location>
</feature>
<dbReference type="EMBL" id="JAQQWM010000006">
    <property type="protein sequence ID" value="KAK8059925.1"/>
    <property type="molecule type" value="Genomic_DNA"/>
</dbReference>
<evidence type="ECO:0000313" key="7">
    <source>
        <dbReference type="EMBL" id="KAK8059925.1"/>
    </source>
</evidence>
<evidence type="ECO:0000256" key="1">
    <source>
        <dbReference type="ARBA" id="ARBA00004141"/>
    </source>
</evidence>
<gene>
    <name evidence="7" type="ORF">PG996_009855</name>
</gene>
<feature type="region of interest" description="Disordered" evidence="5">
    <location>
        <begin position="1"/>
        <end position="30"/>
    </location>
</feature>
<proteinExistence type="predicted"/>
<protein>
    <submittedName>
        <fullName evidence="7">MFS general substrate transporter</fullName>
    </submittedName>
</protein>
<feature type="transmembrane region" description="Helical" evidence="6">
    <location>
        <begin position="36"/>
        <end position="59"/>
    </location>
</feature>
<evidence type="ECO:0000256" key="4">
    <source>
        <dbReference type="ARBA" id="ARBA00023136"/>
    </source>
</evidence>
<feature type="transmembrane region" description="Helical" evidence="6">
    <location>
        <begin position="368"/>
        <end position="391"/>
    </location>
</feature>
<feature type="compositionally biased region" description="Basic and acidic residues" evidence="5">
    <location>
        <begin position="14"/>
        <end position="26"/>
    </location>
</feature>
<accession>A0ABR1ULX1</accession>
<evidence type="ECO:0000256" key="6">
    <source>
        <dbReference type="SAM" id="Phobius"/>
    </source>
</evidence>
<dbReference type="SUPFAM" id="SSF103473">
    <property type="entry name" value="MFS general substrate transporter"/>
    <property type="match status" value="1"/>
</dbReference>
<organism evidence="7 8">
    <name type="scientific">Apiospora saccharicola</name>
    <dbReference type="NCBI Taxonomy" id="335842"/>
    <lineage>
        <taxon>Eukaryota</taxon>
        <taxon>Fungi</taxon>
        <taxon>Dikarya</taxon>
        <taxon>Ascomycota</taxon>
        <taxon>Pezizomycotina</taxon>
        <taxon>Sordariomycetes</taxon>
        <taxon>Xylariomycetidae</taxon>
        <taxon>Amphisphaeriales</taxon>
        <taxon>Apiosporaceae</taxon>
        <taxon>Apiospora</taxon>
    </lineage>
</organism>
<feature type="transmembrane region" description="Helical" evidence="6">
    <location>
        <begin position="480"/>
        <end position="502"/>
    </location>
</feature>
<comment type="subcellular location">
    <subcellularLocation>
        <location evidence="1">Membrane</location>
        <topology evidence="1">Multi-pass membrane protein</topology>
    </subcellularLocation>
</comment>